<keyword evidence="8 12" id="KW-0812">Transmembrane</keyword>
<dbReference type="InterPro" id="IPR036095">
    <property type="entry name" value="PTS_EIIB-like_sf"/>
</dbReference>
<dbReference type="InterPro" id="IPR050864">
    <property type="entry name" value="Bacterial_PTS_Sugar_Transport"/>
</dbReference>
<dbReference type="GO" id="GO:0005886">
    <property type="term" value="C:plasma membrane"/>
    <property type="evidence" value="ECO:0007669"/>
    <property type="project" value="UniProtKB-SubCell"/>
</dbReference>
<dbReference type="InterPro" id="IPR002178">
    <property type="entry name" value="PTS_EIIA_type-2_dom"/>
</dbReference>
<dbReference type="InterPro" id="IPR006327">
    <property type="entry name" value="PTS_IIC_fruc"/>
</dbReference>
<dbReference type="GO" id="GO:0022877">
    <property type="term" value="F:protein-N(PI)-phosphohistidine-fructose phosphotransferase system transporter activity"/>
    <property type="evidence" value="ECO:0007669"/>
    <property type="project" value="InterPro"/>
</dbReference>
<keyword evidence="2" id="KW-0813">Transport</keyword>
<evidence type="ECO:0000259" key="14">
    <source>
        <dbReference type="PROSITE" id="PS51099"/>
    </source>
</evidence>
<dbReference type="PANTHER" id="PTHR30505">
    <property type="entry name" value="FRUCTOSE-LIKE PERMEASE"/>
    <property type="match status" value="1"/>
</dbReference>
<evidence type="ECO:0000256" key="9">
    <source>
        <dbReference type="ARBA" id="ARBA00022777"/>
    </source>
</evidence>
<sequence>MKIQQFFNKDLIFIDQEIKNKTEAISFISLKLKSNNFIADFTQTQSEFSSREEQVSTYLGDFIAMPHIRNKNVVKNSIMFIKNSKAISWNNTPGQEEVKFIFAIALNDQEQADLHIQIIQQLSKMFMQKEFLQKLEAIKTQKEFLQLISRFSSENEEKTQETFTSKFDVVAITSCPTGIAHTYLAKSNLEEAAKKMGVSIKVETQGADGVQNKLTNFELKNAKGLIIASDREIEKSRFAHLDNVLEVSAKKAIHNAEEQIKKVLEHKGKMLKTASASSGNASENEAQMSFYDFHKRMYRSLLSGISYMLPFIVFGGIIIAFAFILDLIIAAAYGQNLNSPAFLKSFGSNYAFSNLILSVGKIGMSLAVSILAAFISFSLIGRQGLLPGFVIGAIASGQLASSYGFLAPSLANDYNLSANQILTTGSGFIGAIFGGFFAAAMVIVFNNYILKALPKNLQGIKNILLIPLLATITIALLFWALNIVLIYVNFGLTIFLSILESKTYLVWLLGLVIGTMMAFDLGGPVNKAAYIFATFTVSQRGTSSISMAAAMLSGMIPPLGISLSMFVNKKLWTKEQIHAGKYSNIVFGLSFISEGAIPYTANKPKVLFPSNIIAGIVTGISSALLGINIIAPHGGIFVVFLARTNLVESTGAQIGLGILFWILVLLIGTITHAFCIWFFSKVEKLGWNFKKIFKKEAK</sequence>
<evidence type="ECO:0000256" key="3">
    <source>
        <dbReference type="ARBA" id="ARBA00022475"/>
    </source>
</evidence>
<dbReference type="GO" id="GO:0016301">
    <property type="term" value="F:kinase activity"/>
    <property type="evidence" value="ECO:0007669"/>
    <property type="project" value="UniProtKB-KW"/>
</dbReference>
<dbReference type="InterPro" id="IPR003352">
    <property type="entry name" value="PTS_EIIC"/>
</dbReference>
<evidence type="ECO:0000256" key="6">
    <source>
        <dbReference type="ARBA" id="ARBA00022679"/>
    </source>
</evidence>
<dbReference type="Gene3D" id="3.40.930.10">
    <property type="entry name" value="Mannitol-specific EII, Chain A"/>
    <property type="match status" value="1"/>
</dbReference>
<comment type="subcellular location">
    <subcellularLocation>
        <location evidence="1">Cell inner membrane</location>
        <topology evidence="1">Multi-pass membrane protein</topology>
    </subcellularLocation>
</comment>
<accession>A0AAI8AMI4</accession>
<dbReference type="Proteomes" id="UP000009399">
    <property type="component" value="Chromosome"/>
</dbReference>
<name>A0AAI8AMI4_MESHY</name>
<dbReference type="Gene3D" id="3.40.50.2300">
    <property type="match status" value="1"/>
</dbReference>
<keyword evidence="11 12" id="KW-0472">Membrane</keyword>
<keyword evidence="7" id="KW-0598">Phosphotransferase system</keyword>
<keyword evidence="6" id="KW-0808">Transferase</keyword>
<feature type="domain" description="PTS EIIB type-2" evidence="14">
    <location>
        <begin position="169"/>
        <end position="265"/>
    </location>
</feature>
<protein>
    <submittedName>
        <fullName evidence="16">PTS system, fructose-specific IIA component</fullName>
    </submittedName>
</protein>
<feature type="transmembrane region" description="Helical" evidence="12">
    <location>
        <begin position="355"/>
        <end position="377"/>
    </location>
</feature>
<dbReference type="CDD" id="cd05569">
    <property type="entry name" value="PTS_IIB_fructose"/>
    <property type="match status" value="1"/>
</dbReference>
<dbReference type="KEGG" id="mhs:MOS_261"/>
<feature type="transmembrane region" description="Helical" evidence="12">
    <location>
        <begin position="462"/>
        <end position="492"/>
    </location>
</feature>
<dbReference type="PROSITE" id="PS51104">
    <property type="entry name" value="PTS_EIIC_TYPE_2"/>
    <property type="match status" value="1"/>
</dbReference>
<keyword evidence="3" id="KW-1003">Cell membrane</keyword>
<dbReference type="GO" id="GO:0005351">
    <property type="term" value="F:carbohydrate:proton symporter activity"/>
    <property type="evidence" value="ECO:0007669"/>
    <property type="project" value="InterPro"/>
</dbReference>
<dbReference type="InterPro" id="IPR016152">
    <property type="entry name" value="PTrfase/Anion_transptr"/>
</dbReference>
<evidence type="ECO:0000259" key="15">
    <source>
        <dbReference type="PROSITE" id="PS51104"/>
    </source>
</evidence>
<dbReference type="CDD" id="cd00211">
    <property type="entry name" value="PTS_IIA_fru"/>
    <property type="match status" value="1"/>
</dbReference>
<evidence type="ECO:0000256" key="10">
    <source>
        <dbReference type="ARBA" id="ARBA00022989"/>
    </source>
</evidence>
<dbReference type="GO" id="GO:0009401">
    <property type="term" value="P:phosphoenolpyruvate-dependent sugar phosphotransferase system"/>
    <property type="evidence" value="ECO:0007669"/>
    <property type="project" value="UniProtKB-KW"/>
</dbReference>
<dbReference type="PROSITE" id="PS51099">
    <property type="entry name" value="PTS_EIIB_TYPE_2"/>
    <property type="match status" value="1"/>
</dbReference>
<evidence type="ECO:0000256" key="8">
    <source>
        <dbReference type="ARBA" id="ARBA00022692"/>
    </source>
</evidence>
<evidence type="ECO:0000256" key="5">
    <source>
        <dbReference type="ARBA" id="ARBA00022597"/>
    </source>
</evidence>
<keyword evidence="5" id="KW-0762">Sugar transport</keyword>
<dbReference type="PROSITE" id="PS51094">
    <property type="entry name" value="PTS_EIIA_TYPE_2"/>
    <property type="match status" value="1"/>
</dbReference>
<dbReference type="InterPro" id="IPR013011">
    <property type="entry name" value="PTS_EIIB_2"/>
</dbReference>
<feature type="transmembrane region" description="Helical" evidence="12">
    <location>
        <begin position="504"/>
        <end position="523"/>
    </location>
</feature>
<dbReference type="PANTHER" id="PTHR30505:SF0">
    <property type="entry name" value="FRUCTOSE-LIKE PTS SYSTEM EIIBC COMPONENT-RELATED"/>
    <property type="match status" value="1"/>
</dbReference>
<feature type="transmembrane region" description="Helical" evidence="12">
    <location>
        <begin position="305"/>
        <end position="335"/>
    </location>
</feature>
<dbReference type="GO" id="GO:0090563">
    <property type="term" value="F:protein-phosphocysteine-sugar phosphotransferase activity"/>
    <property type="evidence" value="ECO:0007669"/>
    <property type="project" value="TreeGrafter"/>
</dbReference>
<dbReference type="SUPFAM" id="SSF52794">
    <property type="entry name" value="PTS system IIB component-like"/>
    <property type="match status" value="1"/>
</dbReference>
<dbReference type="Pfam" id="PF02378">
    <property type="entry name" value="PTS_EIIC"/>
    <property type="match status" value="1"/>
</dbReference>
<evidence type="ECO:0000256" key="2">
    <source>
        <dbReference type="ARBA" id="ARBA00022448"/>
    </source>
</evidence>
<reference evidence="16 17" key="1">
    <citation type="journal article" date="2013" name="Genome Announc.">
        <title>Complete Genome Sequence of Mycoplasma hyorhinis Strain SK76.</title>
        <authorList>
            <person name="Goodison S."/>
            <person name="Urquidi V."/>
            <person name="Kumar D."/>
            <person name="Reyes L."/>
            <person name="Rosser C.J."/>
        </authorList>
    </citation>
    <scope>NUCLEOTIDE SEQUENCE [LARGE SCALE GENOMIC DNA]</scope>
    <source>
        <strain evidence="16 17">SK76</strain>
    </source>
</reference>
<dbReference type="Pfam" id="PF00359">
    <property type="entry name" value="PTS_EIIA_2"/>
    <property type="match status" value="1"/>
</dbReference>
<evidence type="ECO:0000256" key="1">
    <source>
        <dbReference type="ARBA" id="ARBA00004429"/>
    </source>
</evidence>
<dbReference type="NCBIfam" id="TIGR00829">
    <property type="entry name" value="FRU"/>
    <property type="match status" value="1"/>
</dbReference>
<evidence type="ECO:0000256" key="12">
    <source>
        <dbReference type="SAM" id="Phobius"/>
    </source>
</evidence>
<evidence type="ECO:0000259" key="13">
    <source>
        <dbReference type="PROSITE" id="PS51094"/>
    </source>
</evidence>
<feature type="domain" description="PTS EIIC type-2" evidence="15">
    <location>
        <begin position="297"/>
        <end position="677"/>
    </location>
</feature>
<keyword evidence="9" id="KW-0418">Kinase</keyword>
<keyword evidence="10 12" id="KW-1133">Transmembrane helix</keyword>
<dbReference type="NCBIfam" id="TIGR01427">
    <property type="entry name" value="PTS_IIC_fructo"/>
    <property type="match status" value="1"/>
</dbReference>
<proteinExistence type="predicted"/>
<feature type="transmembrane region" description="Helical" evidence="12">
    <location>
        <begin position="654"/>
        <end position="679"/>
    </location>
</feature>
<feature type="transmembrane region" description="Helical" evidence="12">
    <location>
        <begin position="612"/>
        <end position="642"/>
    </location>
</feature>
<evidence type="ECO:0000256" key="7">
    <source>
        <dbReference type="ARBA" id="ARBA00022683"/>
    </source>
</evidence>
<keyword evidence="4" id="KW-0597">Phosphoprotein</keyword>
<feature type="transmembrane region" description="Helical" evidence="12">
    <location>
        <begin position="426"/>
        <end position="450"/>
    </location>
</feature>
<evidence type="ECO:0000256" key="11">
    <source>
        <dbReference type="ARBA" id="ARBA00023136"/>
    </source>
</evidence>
<dbReference type="EMBL" id="CP003914">
    <property type="protein sequence ID" value="AFX74188.1"/>
    <property type="molecule type" value="Genomic_DNA"/>
</dbReference>
<dbReference type="InterPro" id="IPR003501">
    <property type="entry name" value="PTS_EIIB_2/3"/>
</dbReference>
<feature type="transmembrane region" description="Helical" evidence="12">
    <location>
        <begin position="544"/>
        <end position="567"/>
    </location>
</feature>
<feature type="domain" description="PTS EIIA type-2" evidence="13">
    <location>
        <begin position="5"/>
        <end position="151"/>
    </location>
</feature>
<evidence type="ECO:0000313" key="16">
    <source>
        <dbReference type="EMBL" id="AFX74188.1"/>
    </source>
</evidence>
<dbReference type="RefSeq" id="WP_015084095.1">
    <property type="nucleotide sequence ID" value="NC_019552.1"/>
</dbReference>
<dbReference type="AlphaFoldDB" id="A0AAI8AMI4"/>
<organism evidence="16 17">
    <name type="scientific">Mesomycoplasma hyorhinis SK76</name>
    <dbReference type="NCBI Taxonomy" id="1118964"/>
    <lineage>
        <taxon>Bacteria</taxon>
        <taxon>Bacillati</taxon>
        <taxon>Mycoplasmatota</taxon>
        <taxon>Mycoplasmoidales</taxon>
        <taxon>Metamycoplasmataceae</taxon>
        <taxon>Mesomycoplasma</taxon>
    </lineage>
</organism>
<evidence type="ECO:0000313" key="17">
    <source>
        <dbReference type="Proteomes" id="UP000009399"/>
    </source>
</evidence>
<dbReference type="SUPFAM" id="SSF55804">
    <property type="entry name" value="Phoshotransferase/anion transport protein"/>
    <property type="match status" value="1"/>
</dbReference>
<dbReference type="InterPro" id="IPR013014">
    <property type="entry name" value="PTS_EIIC_2"/>
</dbReference>
<gene>
    <name evidence="16" type="ORF">MOS_261</name>
</gene>
<dbReference type="Pfam" id="PF02302">
    <property type="entry name" value="PTS_IIB"/>
    <property type="match status" value="1"/>
</dbReference>
<evidence type="ECO:0000256" key="4">
    <source>
        <dbReference type="ARBA" id="ARBA00022553"/>
    </source>
</evidence>
<feature type="transmembrane region" description="Helical" evidence="12">
    <location>
        <begin position="384"/>
        <end position="406"/>
    </location>
</feature>
<dbReference type="InterPro" id="IPR003353">
    <property type="entry name" value="PTS_IIB_fruc"/>
</dbReference>